<feature type="domain" description="Sulfatase N-terminal" evidence="2">
    <location>
        <begin position="255"/>
        <end position="507"/>
    </location>
</feature>
<keyword evidence="1" id="KW-0812">Transmembrane</keyword>
<evidence type="ECO:0000313" key="4">
    <source>
        <dbReference type="Proteomes" id="UP000215086"/>
    </source>
</evidence>
<dbReference type="OrthoDB" id="103158at2"/>
<dbReference type="RefSeq" id="WP_095416151.1">
    <property type="nucleotide sequence ID" value="NZ_CP018477.1"/>
</dbReference>
<feature type="transmembrane region" description="Helical" evidence="1">
    <location>
        <begin position="76"/>
        <end position="98"/>
    </location>
</feature>
<gene>
    <name evidence="3" type="ORF">THTE_3739</name>
</gene>
<dbReference type="KEGG" id="ttf:THTE_3739"/>
<protein>
    <recommendedName>
        <fullName evidence="2">Sulfatase N-terminal domain-containing protein</fullName>
    </recommendedName>
</protein>
<dbReference type="InterPro" id="IPR000917">
    <property type="entry name" value="Sulfatase_N"/>
</dbReference>
<feature type="transmembrane region" description="Helical" evidence="1">
    <location>
        <begin position="163"/>
        <end position="184"/>
    </location>
</feature>
<keyword evidence="1" id="KW-1133">Transmembrane helix</keyword>
<dbReference type="Pfam" id="PF00884">
    <property type="entry name" value="Sulfatase"/>
    <property type="match status" value="1"/>
</dbReference>
<evidence type="ECO:0000256" key="1">
    <source>
        <dbReference type="SAM" id="Phobius"/>
    </source>
</evidence>
<dbReference type="AlphaFoldDB" id="A0A286RK72"/>
<organism evidence="3 4">
    <name type="scientific">Thermogutta terrifontis</name>
    <dbReference type="NCBI Taxonomy" id="1331910"/>
    <lineage>
        <taxon>Bacteria</taxon>
        <taxon>Pseudomonadati</taxon>
        <taxon>Planctomycetota</taxon>
        <taxon>Planctomycetia</taxon>
        <taxon>Pirellulales</taxon>
        <taxon>Thermoguttaceae</taxon>
        <taxon>Thermogutta</taxon>
    </lineage>
</organism>
<dbReference type="Gene3D" id="3.40.720.10">
    <property type="entry name" value="Alkaline Phosphatase, subunit A"/>
    <property type="match status" value="1"/>
</dbReference>
<accession>A0A286RK72</accession>
<dbReference type="SUPFAM" id="SSF53649">
    <property type="entry name" value="Alkaline phosphatase-like"/>
    <property type="match status" value="1"/>
</dbReference>
<sequence>MNMTAVLLKDASAGDVSGKTVTPRDGAYSPRSRYFQAIRAAAISISASCLFFLGQLRSWTNEQNRYHYFWSFRDSHALILAVGIVAAVIFIGWVITRIIGSLTIRRISQFIFLVFFTDAVLSGLTSLFVGVGFTAKYDWFFWTTWTVIVLFLVPFFQRLWKPAMALCLVLSPLPWILLFQVLSWRPWNPADRPSSALTRSVRSQQSGLSHLPPIVIFVFDEWSYERTFDGPNVRPEFIHLVDVASQSGVYHKTQSPGSATYFSLPRLLYQRADGELFPHHGQLFWKTSEDRTLVNEQQTLFDDLLQAGYQVRVLGFYHPYEILLEGRGIQCRSYPNDPKGDSVIAQAGLFLLANLRFLTDPLSRVTWRRWDSAFFSQHWFRLSQEFHRETFRLIDQLGPGMCLLIHWPLPHGPFILGPQGQFVEPYSPQQDRTFGTSEQYHRHLLRLDTVIGEICDHLRRKQLFDDALIIMTSDHGWRRDPDPQFREANPDHRHVPLFVKRPQQTVREDFTDPFPLIHLSEVFTQVASNPQ</sequence>
<name>A0A286RK72_9BACT</name>
<keyword evidence="4" id="KW-1185">Reference proteome</keyword>
<feature type="transmembrane region" description="Helical" evidence="1">
    <location>
        <begin position="139"/>
        <end position="156"/>
    </location>
</feature>
<keyword evidence="1" id="KW-0472">Membrane</keyword>
<feature type="transmembrane region" description="Helical" evidence="1">
    <location>
        <begin position="110"/>
        <end position="133"/>
    </location>
</feature>
<dbReference type="EMBL" id="CP018477">
    <property type="protein sequence ID" value="ASV76340.1"/>
    <property type="molecule type" value="Genomic_DNA"/>
</dbReference>
<feature type="transmembrane region" description="Helical" evidence="1">
    <location>
        <begin position="37"/>
        <end position="56"/>
    </location>
</feature>
<evidence type="ECO:0000313" key="3">
    <source>
        <dbReference type="EMBL" id="ASV76340.1"/>
    </source>
</evidence>
<evidence type="ECO:0000259" key="2">
    <source>
        <dbReference type="Pfam" id="PF00884"/>
    </source>
</evidence>
<proteinExistence type="predicted"/>
<reference evidence="3 4" key="1">
    <citation type="journal article" name="Front. Microbiol.">
        <title>Sugar Metabolism of the First Thermophilic Planctomycete Thermogutta terrifontis: Comparative Genomic and Transcriptomic Approaches.</title>
        <authorList>
            <person name="Elcheninov A.G."/>
            <person name="Menzel P."/>
            <person name="Gudbergsdottir S.R."/>
            <person name="Slesarev A.I."/>
            <person name="Kadnikov V.V."/>
            <person name="Krogh A."/>
            <person name="Bonch-Osmolovskaya E.A."/>
            <person name="Peng X."/>
            <person name="Kublanov I.V."/>
        </authorList>
    </citation>
    <scope>NUCLEOTIDE SEQUENCE [LARGE SCALE GENOMIC DNA]</scope>
    <source>
        <strain evidence="3 4">R1</strain>
    </source>
</reference>
<dbReference type="Proteomes" id="UP000215086">
    <property type="component" value="Chromosome"/>
</dbReference>
<dbReference type="InterPro" id="IPR017850">
    <property type="entry name" value="Alkaline_phosphatase_core_sf"/>
</dbReference>